<evidence type="ECO:0000259" key="2">
    <source>
        <dbReference type="PROSITE" id="PS50181"/>
    </source>
</evidence>
<dbReference type="Pfam" id="PF12937">
    <property type="entry name" value="F-box-like"/>
    <property type="match status" value="1"/>
</dbReference>
<reference evidence="3" key="1">
    <citation type="submission" date="2023-05" db="EMBL/GenBank/DDBJ databases">
        <authorList>
            <person name="Huff M."/>
        </authorList>
    </citation>
    <scope>NUCLEOTIDE SEQUENCE</scope>
</reference>
<dbReference type="CDD" id="cd22164">
    <property type="entry name" value="F-box_AtSKIP19-like"/>
    <property type="match status" value="1"/>
</dbReference>
<gene>
    <name evidence="3" type="ORF">FPE_LOCUS29608</name>
</gene>
<feature type="domain" description="F-box" evidence="2">
    <location>
        <begin position="34"/>
        <end position="81"/>
    </location>
</feature>
<feature type="compositionally biased region" description="Basic residues" evidence="1">
    <location>
        <begin position="1"/>
        <end position="22"/>
    </location>
</feature>
<dbReference type="Gene3D" id="1.20.1280.50">
    <property type="match status" value="1"/>
</dbReference>
<dbReference type="Proteomes" id="UP000834106">
    <property type="component" value="Chromosome 18"/>
</dbReference>
<dbReference type="AlphaFoldDB" id="A0AAD2A6S0"/>
<accession>A0AAD2A6S0</accession>
<organism evidence="3 4">
    <name type="scientific">Fraxinus pennsylvanica</name>
    <dbReference type="NCBI Taxonomy" id="56036"/>
    <lineage>
        <taxon>Eukaryota</taxon>
        <taxon>Viridiplantae</taxon>
        <taxon>Streptophyta</taxon>
        <taxon>Embryophyta</taxon>
        <taxon>Tracheophyta</taxon>
        <taxon>Spermatophyta</taxon>
        <taxon>Magnoliopsida</taxon>
        <taxon>eudicotyledons</taxon>
        <taxon>Gunneridae</taxon>
        <taxon>Pentapetalae</taxon>
        <taxon>asterids</taxon>
        <taxon>lamiids</taxon>
        <taxon>Lamiales</taxon>
        <taxon>Oleaceae</taxon>
        <taxon>Oleeae</taxon>
        <taxon>Fraxinus</taxon>
    </lineage>
</organism>
<feature type="region of interest" description="Disordered" evidence="1">
    <location>
        <begin position="1"/>
        <end position="38"/>
    </location>
</feature>
<dbReference type="PANTHER" id="PTHR38926">
    <property type="entry name" value="F-BOX DOMAIN CONTAINING PROTEIN, EXPRESSED"/>
    <property type="match status" value="1"/>
</dbReference>
<proteinExistence type="predicted"/>
<evidence type="ECO:0000256" key="1">
    <source>
        <dbReference type="SAM" id="MobiDB-lite"/>
    </source>
</evidence>
<dbReference type="InterPro" id="IPR001810">
    <property type="entry name" value="F-box_dom"/>
</dbReference>
<keyword evidence="4" id="KW-1185">Reference proteome</keyword>
<protein>
    <recommendedName>
        <fullName evidence="2">F-box domain-containing protein</fullName>
    </recommendedName>
</protein>
<name>A0AAD2A6S0_9LAMI</name>
<dbReference type="PROSITE" id="PS50181">
    <property type="entry name" value="FBOX"/>
    <property type="match status" value="1"/>
</dbReference>
<evidence type="ECO:0000313" key="4">
    <source>
        <dbReference type="Proteomes" id="UP000834106"/>
    </source>
</evidence>
<dbReference type="SUPFAM" id="SSF81383">
    <property type="entry name" value="F-box domain"/>
    <property type="match status" value="1"/>
</dbReference>
<sequence length="147" mass="17107">MGKNLKKKLKLKRLKNKKKRAKAASSAPRQPSPPSPWLELPRDVTVDILHRLGAHDILESAQKVCTTWRNVCKDPSMWRVIDMKNLGEYHDFMSEYLDTMCRHAVDRSEGQLTDIYIDYFATDELLQYISEREKVKSGSKAFYQMNS</sequence>
<dbReference type="EMBL" id="OU503053">
    <property type="protein sequence ID" value="CAI9782178.1"/>
    <property type="molecule type" value="Genomic_DNA"/>
</dbReference>
<evidence type="ECO:0000313" key="3">
    <source>
        <dbReference type="EMBL" id="CAI9782178.1"/>
    </source>
</evidence>
<dbReference type="PANTHER" id="PTHR38926:SF2">
    <property type="entry name" value="F-BOX_LRR-REPEAT PROTEIN 21-RELATED"/>
    <property type="match status" value="1"/>
</dbReference>
<dbReference type="InterPro" id="IPR036047">
    <property type="entry name" value="F-box-like_dom_sf"/>
</dbReference>